<organism evidence="2 3">
    <name type="scientific">Cinchona calisaya</name>
    <dbReference type="NCBI Taxonomy" id="153742"/>
    <lineage>
        <taxon>Eukaryota</taxon>
        <taxon>Viridiplantae</taxon>
        <taxon>Streptophyta</taxon>
        <taxon>Embryophyta</taxon>
        <taxon>Tracheophyta</taxon>
        <taxon>Spermatophyta</taxon>
        <taxon>Magnoliopsida</taxon>
        <taxon>eudicotyledons</taxon>
        <taxon>Gunneridae</taxon>
        <taxon>Pentapetalae</taxon>
        <taxon>asterids</taxon>
        <taxon>lamiids</taxon>
        <taxon>Gentianales</taxon>
        <taxon>Rubiaceae</taxon>
        <taxon>Cinchonoideae</taxon>
        <taxon>Cinchoneae</taxon>
        <taxon>Cinchona</taxon>
    </lineage>
</organism>
<dbReference type="Proteomes" id="UP001630127">
    <property type="component" value="Unassembled WGS sequence"/>
</dbReference>
<keyword evidence="3" id="KW-1185">Reference proteome</keyword>
<evidence type="ECO:0000313" key="3">
    <source>
        <dbReference type="Proteomes" id="UP001630127"/>
    </source>
</evidence>
<proteinExistence type="predicted"/>
<name>A0ABD2Z3U6_9GENT</name>
<dbReference type="AlphaFoldDB" id="A0ABD2Z3U6"/>
<gene>
    <name evidence="2" type="ORF">ACH5RR_025727</name>
</gene>
<comment type="caution">
    <text evidence="2">The sequence shown here is derived from an EMBL/GenBank/DDBJ whole genome shotgun (WGS) entry which is preliminary data.</text>
</comment>
<evidence type="ECO:0000256" key="1">
    <source>
        <dbReference type="SAM" id="MobiDB-lite"/>
    </source>
</evidence>
<protein>
    <submittedName>
        <fullName evidence="2">Uncharacterized protein</fullName>
    </submittedName>
</protein>
<evidence type="ECO:0000313" key="2">
    <source>
        <dbReference type="EMBL" id="KAL3513010.1"/>
    </source>
</evidence>
<feature type="compositionally biased region" description="Acidic residues" evidence="1">
    <location>
        <begin position="57"/>
        <end position="78"/>
    </location>
</feature>
<sequence length="78" mass="9283">MARRIVIRFRHPGGARRIYPLQWLEVLLMLLDVTTNDHILIMWFLRIAALEAREGAQEQDPEEDQEEDPEEEPMEEKP</sequence>
<reference evidence="2 3" key="1">
    <citation type="submission" date="2024-11" db="EMBL/GenBank/DDBJ databases">
        <title>A near-complete genome assembly of Cinchona calisaya.</title>
        <authorList>
            <person name="Lian D.C."/>
            <person name="Zhao X.W."/>
            <person name="Wei L."/>
        </authorList>
    </citation>
    <scope>NUCLEOTIDE SEQUENCE [LARGE SCALE GENOMIC DNA]</scope>
    <source>
        <tissue evidence="2">Nenye</tissue>
    </source>
</reference>
<feature type="region of interest" description="Disordered" evidence="1">
    <location>
        <begin position="54"/>
        <end position="78"/>
    </location>
</feature>
<accession>A0ABD2Z3U6</accession>
<dbReference type="EMBL" id="JBJUIK010000011">
    <property type="protein sequence ID" value="KAL3513010.1"/>
    <property type="molecule type" value="Genomic_DNA"/>
</dbReference>